<dbReference type="SUPFAM" id="SSF52799">
    <property type="entry name" value="(Phosphotyrosine protein) phosphatases II"/>
    <property type="match status" value="1"/>
</dbReference>
<dbReference type="AlphaFoldDB" id="A0A8E0S466"/>
<dbReference type="InterPro" id="IPR000242">
    <property type="entry name" value="PTP_cat"/>
</dbReference>
<dbReference type="Gene3D" id="2.30.42.10">
    <property type="match status" value="1"/>
</dbReference>
<dbReference type="SMART" id="SM00404">
    <property type="entry name" value="PTPc_motif"/>
    <property type="match status" value="1"/>
</dbReference>
<dbReference type="SMART" id="SM00194">
    <property type="entry name" value="PTPc"/>
    <property type="match status" value="1"/>
</dbReference>
<evidence type="ECO:0000313" key="6">
    <source>
        <dbReference type="Proteomes" id="UP000728185"/>
    </source>
</evidence>
<sequence>MANPTSRAVTPAPSPGFVKDPFHPGAPGGEPSGGLFPSLRNEYTPCAAGIDASMSELTGLIRIRIRPDSHGHFGFNVRGGADHGTPVIVSRVGMNMPADLCIPRLSEGDQLLSINGHDVINCTHAQVVSLIRAASEDRSGVLELVVRPSDYVLDEWNNDEPVVDSGDAPPLPPRAAHLRAISTLPSLNSGSIRRLADVSDPANTNAYHGEEQGTSAMTTTTTTTTTGGGRLVIDPLLQSMIELEAGLADGSILTQFEQLPRKKPGYTMEASRLNENVLKNRYRDISPYDQTRVILKQGSGDYINANFVSMDFPKAGFSLRYIAAQGPLPSTYGDFWQMCWEQRVNVVVMLTAISERGRVKCHQYWPNMGQTLNFSASRISPVPFKPNTERPAMELQLQTIREEVDTDFAYREFLITPITQSRRASTPTDSSSRRVVQLQYISWPDHGVPGNADDLITFVDRVREARGLNSRVPIVVHCSAGIGRTGVLITIETALNLMERDQPVRPIELVQLMRAQRALLIQTTSQFQFVCETIMKVFQCEFCFFLVCFSANIRTIRLSILMIGCI</sequence>
<dbReference type="InterPro" id="IPR000387">
    <property type="entry name" value="Tyr_Pase_dom"/>
</dbReference>
<dbReference type="PROSITE" id="PS50106">
    <property type="entry name" value="PDZ"/>
    <property type="match status" value="1"/>
</dbReference>
<evidence type="ECO:0000259" key="3">
    <source>
        <dbReference type="PROSITE" id="PS50056"/>
    </source>
</evidence>
<dbReference type="InterPro" id="IPR016130">
    <property type="entry name" value="Tyr_Pase_AS"/>
</dbReference>
<organism evidence="5 6">
    <name type="scientific">Fasciolopsis buskii</name>
    <dbReference type="NCBI Taxonomy" id="27845"/>
    <lineage>
        <taxon>Eukaryota</taxon>
        <taxon>Metazoa</taxon>
        <taxon>Spiralia</taxon>
        <taxon>Lophotrochozoa</taxon>
        <taxon>Platyhelminthes</taxon>
        <taxon>Trematoda</taxon>
        <taxon>Digenea</taxon>
        <taxon>Plagiorchiida</taxon>
        <taxon>Echinostomata</taxon>
        <taxon>Echinostomatoidea</taxon>
        <taxon>Fasciolidae</taxon>
        <taxon>Fasciolopsis</taxon>
    </lineage>
</organism>
<dbReference type="EMBL" id="LUCM01003522">
    <property type="protein sequence ID" value="KAA0195668.1"/>
    <property type="molecule type" value="Genomic_DNA"/>
</dbReference>
<dbReference type="PRINTS" id="PR00700">
    <property type="entry name" value="PRTYPHPHTASE"/>
</dbReference>
<proteinExistence type="predicted"/>
<dbReference type="PANTHER" id="PTHR45706">
    <property type="entry name" value="TYROSINE-PROTEIN PHOSPHATASE"/>
    <property type="match status" value="1"/>
</dbReference>
<protein>
    <submittedName>
        <fullName evidence="5">Protein-tyrosine phosphatase H1</fullName>
    </submittedName>
</protein>
<dbReference type="Proteomes" id="UP000728185">
    <property type="component" value="Unassembled WGS sequence"/>
</dbReference>
<feature type="domain" description="PDZ" evidence="4">
    <location>
        <begin position="62"/>
        <end position="136"/>
    </location>
</feature>
<dbReference type="InterPro" id="IPR029021">
    <property type="entry name" value="Prot-tyrosine_phosphatase-like"/>
</dbReference>
<dbReference type="GO" id="GO:0004725">
    <property type="term" value="F:protein tyrosine phosphatase activity"/>
    <property type="evidence" value="ECO:0007669"/>
    <property type="project" value="InterPro"/>
</dbReference>
<comment type="caution">
    <text evidence="5">The sequence shown here is derived from an EMBL/GenBank/DDBJ whole genome shotgun (WGS) entry which is preliminary data.</text>
</comment>
<evidence type="ECO:0000259" key="2">
    <source>
        <dbReference type="PROSITE" id="PS50055"/>
    </source>
</evidence>
<feature type="domain" description="Tyrosine specific protein phosphatases" evidence="3">
    <location>
        <begin position="453"/>
        <end position="528"/>
    </location>
</feature>
<evidence type="ECO:0000313" key="5">
    <source>
        <dbReference type="EMBL" id="KAA0195668.1"/>
    </source>
</evidence>
<dbReference type="InterPro" id="IPR003595">
    <property type="entry name" value="Tyr_Pase_cat"/>
</dbReference>
<dbReference type="SUPFAM" id="SSF50156">
    <property type="entry name" value="PDZ domain-like"/>
    <property type="match status" value="1"/>
</dbReference>
<dbReference type="InterPro" id="IPR036034">
    <property type="entry name" value="PDZ_sf"/>
</dbReference>
<keyword evidence="6" id="KW-1185">Reference proteome</keyword>
<dbReference type="Pfam" id="PF00595">
    <property type="entry name" value="PDZ"/>
    <property type="match status" value="1"/>
</dbReference>
<evidence type="ECO:0000256" key="1">
    <source>
        <dbReference type="SAM" id="MobiDB-lite"/>
    </source>
</evidence>
<dbReference type="PROSITE" id="PS50055">
    <property type="entry name" value="TYR_PHOSPHATASE_PTP"/>
    <property type="match status" value="1"/>
</dbReference>
<dbReference type="PROSITE" id="PS50056">
    <property type="entry name" value="TYR_PHOSPHATASE_2"/>
    <property type="match status" value="1"/>
</dbReference>
<dbReference type="SMART" id="SM00228">
    <property type="entry name" value="PDZ"/>
    <property type="match status" value="1"/>
</dbReference>
<name>A0A8E0S466_9TREM</name>
<feature type="region of interest" description="Disordered" evidence="1">
    <location>
        <begin position="1"/>
        <end position="37"/>
    </location>
</feature>
<reference evidence="5" key="1">
    <citation type="submission" date="2019-05" db="EMBL/GenBank/DDBJ databases">
        <title>Annotation for the trematode Fasciolopsis buski.</title>
        <authorList>
            <person name="Choi Y.-J."/>
        </authorList>
    </citation>
    <scope>NUCLEOTIDE SEQUENCE</scope>
    <source>
        <strain evidence="5">HT</strain>
        <tissue evidence="5">Whole worm</tissue>
    </source>
</reference>
<dbReference type="PROSITE" id="PS00383">
    <property type="entry name" value="TYR_PHOSPHATASE_1"/>
    <property type="match status" value="1"/>
</dbReference>
<gene>
    <name evidence="5" type="ORF">FBUS_05577</name>
</gene>
<accession>A0A8E0S466</accession>
<evidence type="ECO:0000259" key="4">
    <source>
        <dbReference type="PROSITE" id="PS50106"/>
    </source>
</evidence>
<feature type="domain" description="Tyrosine-protein phosphatase" evidence="2">
    <location>
        <begin position="252"/>
        <end position="537"/>
    </location>
</feature>
<dbReference type="Pfam" id="PF00102">
    <property type="entry name" value="Y_phosphatase"/>
    <property type="match status" value="1"/>
</dbReference>
<dbReference type="InterPro" id="IPR001478">
    <property type="entry name" value="PDZ"/>
</dbReference>
<dbReference type="OrthoDB" id="5854685at2759"/>
<dbReference type="Gene3D" id="3.90.190.10">
    <property type="entry name" value="Protein tyrosine phosphatase superfamily"/>
    <property type="match status" value="1"/>
</dbReference>
<dbReference type="PANTHER" id="PTHR45706:SF4">
    <property type="entry name" value="TYROSINE-PROTEIN PHOSPHATASE"/>
    <property type="match status" value="1"/>
</dbReference>